<evidence type="ECO:0000313" key="7">
    <source>
        <dbReference type="Proteomes" id="UP000253426"/>
    </source>
</evidence>
<accession>A0A366H278</accession>
<reference evidence="6 7" key="1">
    <citation type="submission" date="2018-06" db="EMBL/GenBank/DDBJ databases">
        <title>Genomic Encyclopedia of Type Strains, Phase IV (KMG-IV): sequencing the most valuable type-strain genomes for metagenomic binning, comparative biology and taxonomic classification.</title>
        <authorList>
            <person name="Goeker M."/>
        </authorList>
    </citation>
    <scope>NUCLEOTIDE SEQUENCE [LARGE SCALE GENOMIC DNA]</scope>
    <source>
        <strain evidence="6 7">DSM 25532</strain>
    </source>
</reference>
<dbReference type="Gene3D" id="1.10.287.130">
    <property type="match status" value="1"/>
</dbReference>
<dbReference type="PANTHER" id="PTHR43065:SF42">
    <property type="entry name" value="TWO-COMPONENT SENSOR PPRA"/>
    <property type="match status" value="1"/>
</dbReference>
<dbReference type="InterPro" id="IPR000014">
    <property type="entry name" value="PAS"/>
</dbReference>
<dbReference type="SMART" id="SM00387">
    <property type="entry name" value="HATPase_c"/>
    <property type="match status" value="1"/>
</dbReference>
<dbReference type="NCBIfam" id="TIGR00229">
    <property type="entry name" value="sensory_box"/>
    <property type="match status" value="1"/>
</dbReference>
<evidence type="ECO:0000256" key="2">
    <source>
        <dbReference type="ARBA" id="ARBA00012438"/>
    </source>
</evidence>
<organism evidence="6 7">
    <name type="scientific">Roseimicrobium gellanilyticum</name>
    <dbReference type="NCBI Taxonomy" id="748857"/>
    <lineage>
        <taxon>Bacteria</taxon>
        <taxon>Pseudomonadati</taxon>
        <taxon>Verrucomicrobiota</taxon>
        <taxon>Verrucomicrobiia</taxon>
        <taxon>Verrucomicrobiales</taxon>
        <taxon>Verrucomicrobiaceae</taxon>
        <taxon>Roseimicrobium</taxon>
    </lineage>
</organism>
<gene>
    <name evidence="6" type="ORF">DES53_12210</name>
</gene>
<dbReference type="InterPro" id="IPR004358">
    <property type="entry name" value="Sig_transdc_His_kin-like_C"/>
</dbReference>
<comment type="catalytic activity">
    <reaction evidence="1">
        <text>ATP + protein L-histidine = ADP + protein N-phospho-L-histidine.</text>
        <dbReference type="EC" id="2.7.13.3"/>
    </reaction>
</comment>
<evidence type="ECO:0000256" key="1">
    <source>
        <dbReference type="ARBA" id="ARBA00000085"/>
    </source>
</evidence>
<protein>
    <recommendedName>
        <fullName evidence="2">histidine kinase</fullName>
        <ecNumber evidence="2">2.7.13.3</ecNumber>
    </recommendedName>
</protein>
<name>A0A366H278_9BACT</name>
<dbReference type="SUPFAM" id="SSF47384">
    <property type="entry name" value="Homodimeric domain of signal transducing histidine kinase"/>
    <property type="match status" value="1"/>
</dbReference>
<dbReference type="InterPro" id="IPR029016">
    <property type="entry name" value="GAF-like_dom_sf"/>
</dbReference>
<keyword evidence="3" id="KW-0597">Phosphoprotein</keyword>
<dbReference type="InterPro" id="IPR035965">
    <property type="entry name" value="PAS-like_dom_sf"/>
</dbReference>
<dbReference type="AlphaFoldDB" id="A0A366H278"/>
<dbReference type="InterPro" id="IPR036097">
    <property type="entry name" value="HisK_dim/P_sf"/>
</dbReference>
<evidence type="ECO:0000259" key="5">
    <source>
        <dbReference type="PROSITE" id="PS50109"/>
    </source>
</evidence>
<comment type="caution">
    <text evidence="6">The sequence shown here is derived from an EMBL/GenBank/DDBJ whole genome shotgun (WGS) entry which is preliminary data.</text>
</comment>
<dbReference type="EC" id="2.7.13.3" evidence="2"/>
<dbReference type="Gene3D" id="3.30.450.40">
    <property type="match status" value="1"/>
</dbReference>
<evidence type="ECO:0000256" key="4">
    <source>
        <dbReference type="SAM" id="Phobius"/>
    </source>
</evidence>
<dbReference type="EMBL" id="QNRR01000022">
    <property type="protein sequence ID" value="RBP35343.1"/>
    <property type="molecule type" value="Genomic_DNA"/>
</dbReference>
<feature type="domain" description="Histidine kinase" evidence="5">
    <location>
        <begin position="379"/>
        <end position="595"/>
    </location>
</feature>
<dbReference type="SMART" id="SM00388">
    <property type="entry name" value="HisKA"/>
    <property type="match status" value="1"/>
</dbReference>
<dbReference type="PRINTS" id="PR00344">
    <property type="entry name" value="BCTRLSENSOR"/>
</dbReference>
<dbReference type="PANTHER" id="PTHR43065">
    <property type="entry name" value="SENSOR HISTIDINE KINASE"/>
    <property type="match status" value="1"/>
</dbReference>
<keyword evidence="4" id="KW-0812">Transmembrane</keyword>
<dbReference type="SUPFAM" id="SSF55781">
    <property type="entry name" value="GAF domain-like"/>
    <property type="match status" value="1"/>
</dbReference>
<dbReference type="SUPFAM" id="SSF55874">
    <property type="entry name" value="ATPase domain of HSP90 chaperone/DNA topoisomerase II/histidine kinase"/>
    <property type="match status" value="1"/>
</dbReference>
<proteinExistence type="predicted"/>
<keyword evidence="7" id="KW-1185">Reference proteome</keyword>
<dbReference type="CDD" id="cd00082">
    <property type="entry name" value="HisKA"/>
    <property type="match status" value="1"/>
</dbReference>
<sequence length="610" mass="67631">MPASGASPAAAHGGGVPRESTLLGMPRNMALASLVIVLTQTGLIVGLLVANRRRKRLAREQGERLRFEQILTEISGDLVEASVETLDNAICHALEKVRVMMEFQSCMLFEHVRDTQVVRILYHTDAAVREAIARREAEIPMPWLCAQFQYRKAIPLAHALQDLPADAREEQDYVRVKNIKSALIIPLHSTDGTTHGVSFCTGVAYREWSDTVISQLHALGDVLSSSVSRHRAEMELRLSEERFSKAFHASPSAMVIFRARDETILDVNESWERQFGYTYAEAAGHLPEELGIYRSEKERLRLGSLVDTVGSLRNHEITLRTRTEREVVAILSLETISIHDEACYIAIFHDVTDQRRVEEMRQSMVHVSRLALVGELTASIAHEINQPLGAILSNAEAAEMLMETENPPLDDIRQILADIRKDDLRASQVIRHIRTLVRRAPLRLLPVQVNEVVLDVLKLLSTDAQRRGIILHGDLAADEPEISADRVHLQQVLINLIVNAMDAMKSNGTTIPIVDVRTWREGPHGVSVSVRDHGHGIPEDRLPQIFESFFTTKVEGMGLGLAMARSIIEAHRGSIAARNLAEGGAMFTFTLPSGNGNGAGTRNATIGRSS</sequence>
<dbReference type="InterPro" id="IPR003661">
    <property type="entry name" value="HisK_dim/P_dom"/>
</dbReference>
<feature type="transmembrane region" description="Helical" evidence="4">
    <location>
        <begin position="29"/>
        <end position="50"/>
    </location>
</feature>
<dbReference type="Proteomes" id="UP000253426">
    <property type="component" value="Unassembled WGS sequence"/>
</dbReference>
<keyword evidence="4" id="KW-1133">Transmembrane helix</keyword>
<dbReference type="Pfam" id="PF00512">
    <property type="entry name" value="HisKA"/>
    <property type="match status" value="1"/>
</dbReference>
<dbReference type="InterPro" id="IPR003594">
    <property type="entry name" value="HATPase_dom"/>
</dbReference>
<dbReference type="Pfam" id="PF13188">
    <property type="entry name" value="PAS_8"/>
    <property type="match status" value="1"/>
</dbReference>
<dbReference type="PROSITE" id="PS50109">
    <property type="entry name" value="HIS_KIN"/>
    <property type="match status" value="1"/>
</dbReference>
<dbReference type="InterPro" id="IPR036890">
    <property type="entry name" value="HATPase_C_sf"/>
</dbReference>
<evidence type="ECO:0000313" key="6">
    <source>
        <dbReference type="EMBL" id="RBP35343.1"/>
    </source>
</evidence>
<keyword evidence="4" id="KW-0472">Membrane</keyword>
<dbReference type="Pfam" id="PF02518">
    <property type="entry name" value="HATPase_c"/>
    <property type="match status" value="1"/>
</dbReference>
<dbReference type="SUPFAM" id="SSF55785">
    <property type="entry name" value="PYP-like sensor domain (PAS domain)"/>
    <property type="match status" value="1"/>
</dbReference>
<dbReference type="GO" id="GO:0000155">
    <property type="term" value="F:phosphorelay sensor kinase activity"/>
    <property type="evidence" value="ECO:0007669"/>
    <property type="project" value="InterPro"/>
</dbReference>
<dbReference type="Gene3D" id="3.30.565.10">
    <property type="entry name" value="Histidine kinase-like ATPase, C-terminal domain"/>
    <property type="match status" value="1"/>
</dbReference>
<dbReference type="Gene3D" id="3.30.450.20">
    <property type="entry name" value="PAS domain"/>
    <property type="match status" value="1"/>
</dbReference>
<evidence type="ECO:0000256" key="3">
    <source>
        <dbReference type="ARBA" id="ARBA00022553"/>
    </source>
</evidence>
<dbReference type="InterPro" id="IPR005467">
    <property type="entry name" value="His_kinase_dom"/>
</dbReference>